<evidence type="ECO:0000256" key="2">
    <source>
        <dbReference type="ARBA" id="ARBA00022771"/>
    </source>
</evidence>
<keyword evidence="2 4" id="KW-0863">Zinc-finger</keyword>
<keyword evidence="7" id="KW-1185">Reference proteome</keyword>
<dbReference type="Gene3D" id="3.30.40.10">
    <property type="entry name" value="Zinc/RING finger domain, C3HC4 (zinc finger)"/>
    <property type="match status" value="2"/>
</dbReference>
<evidence type="ECO:0000259" key="5">
    <source>
        <dbReference type="PROSITE" id="PS50089"/>
    </source>
</evidence>
<dbReference type="InterPro" id="IPR049548">
    <property type="entry name" value="Sina-like_RING"/>
</dbReference>
<protein>
    <recommendedName>
        <fullName evidence="5">RING-type domain-containing protein</fullName>
    </recommendedName>
</protein>
<evidence type="ECO:0000313" key="7">
    <source>
        <dbReference type="Proteomes" id="UP001162156"/>
    </source>
</evidence>
<dbReference type="PANTHER" id="PTHR45877:SF2">
    <property type="entry name" value="E3 UBIQUITIN-PROTEIN LIGASE SINA-RELATED"/>
    <property type="match status" value="1"/>
</dbReference>
<dbReference type="PROSITE" id="PS50089">
    <property type="entry name" value="ZF_RING_2"/>
    <property type="match status" value="1"/>
</dbReference>
<evidence type="ECO:0000313" key="6">
    <source>
        <dbReference type="EMBL" id="KAJ8947497.1"/>
    </source>
</evidence>
<dbReference type="GO" id="GO:0005737">
    <property type="term" value="C:cytoplasm"/>
    <property type="evidence" value="ECO:0007669"/>
    <property type="project" value="TreeGrafter"/>
</dbReference>
<dbReference type="AlphaFoldDB" id="A0AAV8YAL4"/>
<proteinExistence type="predicted"/>
<gene>
    <name evidence="6" type="ORF">NQ314_008592</name>
</gene>
<reference evidence="6" key="1">
    <citation type="journal article" date="2023" name="Insect Mol. Biol.">
        <title>Genome sequencing provides insights into the evolution of gene families encoding plant cell wall-degrading enzymes in longhorned beetles.</title>
        <authorList>
            <person name="Shin N.R."/>
            <person name="Okamura Y."/>
            <person name="Kirsch R."/>
            <person name="Pauchet Y."/>
        </authorList>
    </citation>
    <scope>NUCLEOTIDE SEQUENCE</scope>
    <source>
        <strain evidence="6">RBIC_L_NR</strain>
    </source>
</reference>
<evidence type="ECO:0000256" key="4">
    <source>
        <dbReference type="PROSITE-ProRule" id="PRU00175"/>
    </source>
</evidence>
<dbReference type="InterPro" id="IPR013083">
    <property type="entry name" value="Znf_RING/FYVE/PHD"/>
</dbReference>
<name>A0AAV8YAL4_9CUCU</name>
<sequence>MTASIHAVKISQNTTIEDTPFIKEEIMDMPVLLYPKEDETNLNDSIRNYLLWQRTPERPSKRNTERMPYVITSTADKMQTNLEKEKNKVEATATDFVTKLRAEMECPICLEYMSPPIRQCENSHSICSFCFNKVAACPICRQKKVRTRCQALEQISVKLIIPCKYKPKGCTVSVWNTDREQHEMSCPYTDENRFLLFFKRQMIEGIHSSLNQTSVEQMDVNLKMTPLAELKCSVCLEYMMPPFYQCESSHTICDKYFKTVLKCTTYSQKEKLERNVMPWSTLIFCLKQWLLILKHNSVQKWNAQYAWSICMSPPIRQFENSHSICSFCFDKVAACPICRQRKVRTRCQALEQKS</sequence>
<dbReference type="GO" id="GO:0061630">
    <property type="term" value="F:ubiquitin protein ligase activity"/>
    <property type="evidence" value="ECO:0007669"/>
    <property type="project" value="TreeGrafter"/>
</dbReference>
<dbReference type="InterPro" id="IPR004162">
    <property type="entry name" value="SINA-like_animal"/>
</dbReference>
<comment type="caution">
    <text evidence="6">The sequence shown here is derived from an EMBL/GenBank/DDBJ whole genome shotgun (WGS) entry which is preliminary data.</text>
</comment>
<feature type="domain" description="RING-type" evidence="5">
    <location>
        <begin position="106"/>
        <end position="141"/>
    </location>
</feature>
<keyword evidence="1" id="KW-0479">Metal-binding</keyword>
<dbReference type="GO" id="GO:0043161">
    <property type="term" value="P:proteasome-mediated ubiquitin-dependent protein catabolic process"/>
    <property type="evidence" value="ECO:0007669"/>
    <property type="project" value="TreeGrafter"/>
</dbReference>
<dbReference type="SUPFAM" id="SSF57850">
    <property type="entry name" value="RING/U-box"/>
    <property type="match status" value="1"/>
</dbReference>
<dbReference type="EMBL" id="JANEYF010002373">
    <property type="protein sequence ID" value="KAJ8947497.1"/>
    <property type="molecule type" value="Genomic_DNA"/>
</dbReference>
<dbReference type="SMART" id="SM00184">
    <property type="entry name" value="RING"/>
    <property type="match status" value="2"/>
</dbReference>
<evidence type="ECO:0000256" key="3">
    <source>
        <dbReference type="ARBA" id="ARBA00022833"/>
    </source>
</evidence>
<dbReference type="GO" id="GO:0008270">
    <property type="term" value="F:zinc ion binding"/>
    <property type="evidence" value="ECO:0007669"/>
    <property type="project" value="UniProtKB-KW"/>
</dbReference>
<keyword evidence="3" id="KW-0862">Zinc</keyword>
<dbReference type="Pfam" id="PF21362">
    <property type="entry name" value="Sina_RING"/>
    <property type="match status" value="2"/>
</dbReference>
<dbReference type="GO" id="GO:0031624">
    <property type="term" value="F:ubiquitin conjugating enzyme binding"/>
    <property type="evidence" value="ECO:0007669"/>
    <property type="project" value="TreeGrafter"/>
</dbReference>
<dbReference type="Proteomes" id="UP001162156">
    <property type="component" value="Unassembled WGS sequence"/>
</dbReference>
<evidence type="ECO:0000256" key="1">
    <source>
        <dbReference type="ARBA" id="ARBA00022723"/>
    </source>
</evidence>
<dbReference type="PANTHER" id="PTHR45877">
    <property type="entry name" value="E3 UBIQUITIN-PROTEIN LIGASE SIAH2"/>
    <property type="match status" value="1"/>
</dbReference>
<dbReference type="InterPro" id="IPR001841">
    <property type="entry name" value="Znf_RING"/>
</dbReference>
<accession>A0AAV8YAL4</accession>
<organism evidence="6 7">
    <name type="scientific">Rhamnusium bicolor</name>
    <dbReference type="NCBI Taxonomy" id="1586634"/>
    <lineage>
        <taxon>Eukaryota</taxon>
        <taxon>Metazoa</taxon>
        <taxon>Ecdysozoa</taxon>
        <taxon>Arthropoda</taxon>
        <taxon>Hexapoda</taxon>
        <taxon>Insecta</taxon>
        <taxon>Pterygota</taxon>
        <taxon>Neoptera</taxon>
        <taxon>Endopterygota</taxon>
        <taxon>Coleoptera</taxon>
        <taxon>Polyphaga</taxon>
        <taxon>Cucujiformia</taxon>
        <taxon>Chrysomeloidea</taxon>
        <taxon>Cerambycidae</taxon>
        <taxon>Lepturinae</taxon>
        <taxon>Rhagiini</taxon>
        <taxon>Rhamnusium</taxon>
    </lineage>
</organism>
<dbReference type="SUPFAM" id="SSF49599">
    <property type="entry name" value="TRAF domain-like"/>
    <property type="match status" value="1"/>
</dbReference>